<sequence>MQTYYVEKLTTSRLKADQGVIKELQDIFFRSVHGIPDLIYTPEQKAAWAPAGLSVLEWRNRLQNHTIWLARSELTGSCLGFIELDESSDIDLLYVCPLNQKLGIANELFDQAQYWVKNQYSTKSHWYVQSSDIAYEFFLRRGFIPHKRNQVDRGGILLENTTMRKALS</sequence>
<dbReference type="InterPro" id="IPR016181">
    <property type="entry name" value="Acyl_CoA_acyltransferase"/>
</dbReference>
<name>F2JUU2_MARM1</name>
<dbReference type="KEGG" id="mme:Marme_1234"/>
<accession>F2JUU2</accession>
<dbReference type="PROSITE" id="PS51186">
    <property type="entry name" value="GNAT"/>
    <property type="match status" value="1"/>
</dbReference>
<reference evidence="2 3" key="1">
    <citation type="journal article" date="2012" name="Stand. Genomic Sci.">
        <title>Complete genome sequence of the melanogenic marine bacterium Marinomonas mediterranea type strain (MMB-1(T)).</title>
        <authorList>
            <person name="Lucas-Elio P."/>
            <person name="Goodwin L."/>
            <person name="Woyke T."/>
            <person name="Pitluck S."/>
            <person name="Nolan M."/>
            <person name="Kyrpides N.C."/>
            <person name="Detter J.C."/>
            <person name="Copeland A."/>
            <person name="Teshima H."/>
            <person name="Bruce D."/>
            <person name="Detter C."/>
            <person name="Tapia R."/>
            <person name="Han S."/>
            <person name="Land M.L."/>
            <person name="Ivanova N."/>
            <person name="Mikhailova N."/>
            <person name="Johnston A.W."/>
            <person name="Sanchez-Amat A."/>
        </authorList>
    </citation>
    <scope>NUCLEOTIDE SEQUENCE [LARGE SCALE GENOMIC DNA]</scope>
    <source>
        <strain evidence="3">ATCC 700492 / JCM 21426 / NBRC 103028 / MMB-1</strain>
    </source>
</reference>
<dbReference type="SUPFAM" id="SSF55729">
    <property type="entry name" value="Acyl-CoA N-acyltransferases (Nat)"/>
    <property type="match status" value="1"/>
</dbReference>
<dbReference type="Proteomes" id="UP000001062">
    <property type="component" value="Chromosome"/>
</dbReference>
<dbReference type="eggNOG" id="COG0456">
    <property type="taxonomic scope" value="Bacteria"/>
</dbReference>
<dbReference type="HOGENOM" id="CLU_087351_0_1_6"/>
<keyword evidence="3" id="KW-1185">Reference proteome</keyword>
<dbReference type="InterPro" id="IPR000182">
    <property type="entry name" value="GNAT_dom"/>
</dbReference>
<proteinExistence type="predicted"/>
<dbReference type="RefSeq" id="WP_013660412.1">
    <property type="nucleotide sequence ID" value="NC_015276.1"/>
</dbReference>
<evidence type="ECO:0000313" key="2">
    <source>
        <dbReference type="EMBL" id="ADZ90507.1"/>
    </source>
</evidence>
<dbReference type="InterPro" id="IPR052564">
    <property type="entry name" value="N-acetyltrans/Recomb-assoc"/>
</dbReference>
<protein>
    <submittedName>
        <fullName evidence="2">Histone acetyltransferase HPA2-like acetyltransferase</fullName>
    </submittedName>
</protein>
<dbReference type="PANTHER" id="PTHR43451:SF1">
    <property type="entry name" value="ACETYLTRANSFERASE"/>
    <property type="match status" value="1"/>
</dbReference>
<dbReference type="Pfam" id="PF13673">
    <property type="entry name" value="Acetyltransf_10"/>
    <property type="match status" value="1"/>
</dbReference>
<dbReference type="EMBL" id="CP002583">
    <property type="protein sequence ID" value="ADZ90507.1"/>
    <property type="molecule type" value="Genomic_DNA"/>
</dbReference>
<gene>
    <name evidence="2" type="ordered locus">Marme_1234</name>
</gene>
<dbReference type="PATRIC" id="fig|717774.3.peg.1282"/>
<dbReference type="STRING" id="717774.Marme_1234"/>
<dbReference type="AlphaFoldDB" id="F2JUU2"/>
<dbReference type="Gene3D" id="3.40.630.30">
    <property type="match status" value="1"/>
</dbReference>
<dbReference type="PANTHER" id="PTHR43451">
    <property type="entry name" value="ACETYLTRANSFERASE (GNAT) FAMILY PROTEIN"/>
    <property type="match status" value="1"/>
</dbReference>
<keyword evidence="2" id="KW-0808">Transferase</keyword>
<feature type="domain" description="N-acetyltransferase" evidence="1">
    <location>
        <begin position="27"/>
        <end position="168"/>
    </location>
</feature>
<dbReference type="GO" id="GO:0016747">
    <property type="term" value="F:acyltransferase activity, transferring groups other than amino-acyl groups"/>
    <property type="evidence" value="ECO:0007669"/>
    <property type="project" value="InterPro"/>
</dbReference>
<evidence type="ECO:0000313" key="3">
    <source>
        <dbReference type="Proteomes" id="UP000001062"/>
    </source>
</evidence>
<evidence type="ECO:0000259" key="1">
    <source>
        <dbReference type="PROSITE" id="PS51186"/>
    </source>
</evidence>
<organism evidence="2 3">
    <name type="scientific">Marinomonas mediterranea (strain ATCC 700492 / JCM 21426 / NBRC 103028 / MMB-1)</name>
    <dbReference type="NCBI Taxonomy" id="717774"/>
    <lineage>
        <taxon>Bacteria</taxon>
        <taxon>Pseudomonadati</taxon>
        <taxon>Pseudomonadota</taxon>
        <taxon>Gammaproteobacteria</taxon>
        <taxon>Oceanospirillales</taxon>
        <taxon>Oceanospirillaceae</taxon>
        <taxon>Marinomonas</taxon>
    </lineage>
</organism>
<dbReference type="OrthoDB" id="5355033at2"/>